<comment type="similarity">
    <text evidence="1">Belongs to the peptidase S33 family. ABHD4/ABHD5 subfamily.</text>
</comment>
<dbReference type="AlphaFoldDB" id="A0A9P6ESC6"/>
<evidence type="ECO:0000313" key="4">
    <source>
        <dbReference type="EMBL" id="KAF9534366.1"/>
    </source>
</evidence>
<dbReference type="GO" id="GO:0005743">
    <property type="term" value="C:mitochondrial inner membrane"/>
    <property type="evidence" value="ECO:0007669"/>
    <property type="project" value="TreeGrafter"/>
</dbReference>
<dbReference type="EMBL" id="MU157826">
    <property type="protein sequence ID" value="KAF9534366.1"/>
    <property type="molecule type" value="Genomic_DNA"/>
</dbReference>
<comment type="caution">
    <text evidence="4">The sequence shown here is derived from an EMBL/GenBank/DDBJ whole genome shotgun (WGS) entry which is preliminary data.</text>
</comment>
<dbReference type="InterPro" id="IPR029058">
    <property type="entry name" value="AB_hydrolase_fold"/>
</dbReference>
<dbReference type="GO" id="GO:0035965">
    <property type="term" value="P:cardiolipin acyl-chain remodeling"/>
    <property type="evidence" value="ECO:0007669"/>
    <property type="project" value="TreeGrafter"/>
</dbReference>
<protein>
    <submittedName>
        <fullName evidence="4">Alpha/Beta hydrolase protein</fullName>
    </submittedName>
</protein>
<accession>A0A9P6ESC6</accession>
<dbReference type="OrthoDB" id="7457040at2759"/>
<dbReference type="Gene3D" id="3.40.50.1820">
    <property type="entry name" value="alpha/beta hydrolase"/>
    <property type="match status" value="1"/>
</dbReference>
<evidence type="ECO:0000259" key="3">
    <source>
        <dbReference type="Pfam" id="PF00561"/>
    </source>
</evidence>
<reference evidence="4" key="1">
    <citation type="submission" date="2020-11" db="EMBL/GenBank/DDBJ databases">
        <authorList>
            <consortium name="DOE Joint Genome Institute"/>
            <person name="Ahrendt S."/>
            <person name="Riley R."/>
            <person name="Andreopoulos W."/>
            <person name="Labutti K."/>
            <person name="Pangilinan J."/>
            <person name="Ruiz-Duenas F.J."/>
            <person name="Barrasa J.M."/>
            <person name="Sanchez-Garcia M."/>
            <person name="Camarero S."/>
            <person name="Miyauchi S."/>
            <person name="Serrano A."/>
            <person name="Linde D."/>
            <person name="Babiker R."/>
            <person name="Drula E."/>
            <person name="Ayuso-Fernandez I."/>
            <person name="Pacheco R."/>
            <person name="Padilla G."/>
            <person name="Ferreira P."/>
            <person name="Barriuso J."/>
            <person name="Kellner H."/>
            <person name="Castanera R."/>
            <person name="Alfaro M."/>
            <person name="Ramirez L."/>
            <person name="Pisabarro A.G."/>
            <person name="Kuo A."/>
            <person name="Tritt A."/>
            <person name="Lipzen A."/>
            <person name="He G."/>
            <person name="Yan M."/>
            <person name="Ng V."/>
            <person name="Cullen D."/>
            <person name="Martin F."/>
            <person name="Rosso M.-N."/>
            <person name="Henrissat B."/>
            <person name="Hibbett D."/>
            <person name="Martinez A.T."/>
            <person name="Grigoriev I.V."/>
        </authorList>
    </citation>
    <scope>NUCLEOTIDE SEQUENCE</scope>
    <source>
        <strain evidence="4">CBS 506.95</strain>
    </source>
</reference>
<dbReference type="GO" id="GO:0042171">
    <property type="term" value="F:lysophosphatidic acid acyltransferase activity"/>
    <property type="evidence" value="ECO:0007669"/>
    <property type="project" value="TreeGrafter"/>
</dbReference>
<dbReference type="PANTHER" id="PTHR42886">
    <property type="entry name" value="RE40534P-RELATED"/>
    <property type="match status" value="1"/>
</dbReference>
<dbReference type="PANTHER" id="PTHR42886:SF29">
    <property type="entry name" value="PUMMELIG, ISOFORM A"/>
    <property type="match status" value="1"/>
</dbReference>
<feature type="compositionally biased region" description="Low complexity" evidence="2">
    <location>
        <begin position="254"/>
        <end position="266"/>
    </location>
</feature>
<dbReference type="SUPFAM" id="SSF53474">
    <property type="entry name" value="alpha/beta-Hydrolases"/>
    <property type="match status" value="1"/>
</dbReference>
<evidence type="ECO:0000256" key="2">
    <source>
        <dbReference type="SAM" id="MobiDB-lite"/>
    </source>
</evidence>
<sequence>MADDLPPAREIPSALGASLKSWWAAGQKQSAIAEERLLRRLPFYRPSSSSPPTPSGPLTAYSSLIPLSNPKHFLNTLTIQSTSPSPTAPPPAVLLHGYGAGLGFFFLNLPSLASWAQSHHTSVYALDWLGMGRSARVPFVVKAKRDDTKKRVEEAERFFVDSLEEWRIKMGLERMTLIGHSLGAYLSVAYSLKYPERVHKLVLLSPAGVTRAPGVDDMEREVMDEQSLDVSGKESSTFQRATKGRVKKLKSEQSDSQSQPQAQEPQSRTRRILYHLWEEGYSPFQLVRSTLFYSPLLIGKYTSRRFPTLHPSEDATALNDIHDYITNITLLPASGEYCISHILAPGAHARLPLVDRVAELRDTKDAKSKEGRDIDVTFVYGEHDWMDPVGGFESLEKLRRVRVTKGLGSNGHNIKGGEGGDEDDPQLKARMYIVEKAGHHVYLDNQKVVDELIRRELERE</sequence>
<dbReference type="GO" id="GO:0006654">
    <property type="term" value="P:phosphatidic acid biosynthetic process"/>
    <property type="evidence" value="ECO:0007669"/>
    <property type="project" value="TreeGrafter"/>
</dbReference>
<proteinExistence type="inferred from homology"/>
<keyword evidence="4" id="KW-0378">Hydrolase</keyword>
<name>A0A9P6ESC6_9AGAR</name>
<evidence type="ECO:0000256" key="1">
    <source>
        <dbReference type="ARBA" id="ARBA00038097"/>
    </source>
</evidence>
<gene>
    <name evidence="4" type="ORF">CPB83DRAFT_844124</name>
</gene>
<keyword evidence="5" id="KW-1185">Reference proteome</keyword>
<dbReference type="Proteomes" id="UP000807306">
    <property type="component" value="Unassembled WGS sequence"/>
</dbReference>
<evidence type="ECO:0000313" key="5">
    <source>
        <dbReference type="Proteomes" id="UP000807306"/>
    </source>
</evidence>
<dbReference type="GO" id="GO:0055088">
    <property type="term" value="P:lipid homeostasis"/>
    <property type="evidence" value="ECO:0007669"/>
    <property type="project" value="TreeGrafter"/>
</dbReference>
<feature type="region of interest" description="Disordered" evidence="2">
    <location>
        <begin position="215"/>
        <end position="267"/>
    </location>
</feature>
<dbReference type="InterPro" id="IPR000073">
    <property type="entry name" value="AB_hydrolase_1"/>
</dbReference>
<feature type="compositionally biased region" description="Acidic residues" evidence="2">
    <location>
        <begin position="216"/>
        <end position="227"/>
    </location>
</feature>
<organism evidence="4 5">
    <name type="scientific">Crepidotus variabilis</name>
    <dbReference type="NCBI Taxonomy" id="179855"/>
    <lineage>
        <taxon>Eukaryota</taxon>
        <taxon>Fungi</taxon>
        <taxon>Dikarya</taxon>
        <taxon>Basidiomycota</taxon>
        <taxon>Agaricomycotina</taxon>
        <taxon>Agaricomycetes</taxon>
        <taxon>Agaricomycetidae</taxon>
        <taxon>Agaricales</taxon>
        <taxon>Agaricineae</taxon>
        <taxon>Crepidotaceae</taxon>
        <taxon>Crepidotus</taxon>
    </lineage>
</organism>
<feature type="domain" description="AB hydrolase-1" evidence="3">
    <location>
        <begin position="93"/>
        <end position="398"/>
    </location>
</feature>
<dbReference type="GO" id="GO:0004623">
    <property type="term" value="F:phospholipase A2 activity"/>
    <property type="evidence" value="ECO:0007669"/>
    <property type="project" value="TreeGrafter"/>
</dbReference>
<dbReference type="Pfam" id="PF00561">
    <property type="entry name" value="Abhydrolase_1"/>
    <property type="match status" value="1"/>
</dbReference>